<evidence type="ECO:0000313" key="2">
    <source>
        <dbReference type="Proteomes" id="UP000529795"/>
    </source>
</evidence>
<proteinExistence type="predicted"/>
<comment type="caution">
    <text evidence="1">The sequence shown here is derived from an EMBL/GenBank/DDBJ whole genome shotgun (WGS) entry which is preliminary data.</text>
</comment>
<dbReference type="InterPro" id="IPR057916">
    <property type="entry name" value="P22_gp7"/>
</dbReference>
<evidence type="ECO:0000313" key="1">
    <source>
        <dbReference type="EMBL" id="MBB4155311.1"/>
    </source>
</evidence>
<dbReference type="RefSeq" id="WP_183986693.1">
    <property type="nucleotide sequence ID" value="NZ_JACIEV010000011.1"/>
</dbReference>
<dbReference type="AlphaFoldDB" id="A0A840FEN7"/>
<dbReference type="EMBL" id="JACIEV010000011">
    <property type="protein sequence ID" value="MBB4155311.1"/>
    <property type="molecule type" value="Genomic_DNA"/>
</dbReference>
<organism evidence="1 2">
    <name type="scientific">Sphingomonas jinjuensis</name>
    <dbReference type="NCBI Taxonomy" id="535907"/>
    <lineage>
        <taxon>Bacteria</taxon>
        <taxon>Pseudomonadati</taxon>
        <taxon>Pseudomonadota</taxon>
        <taxon>Alphaproteobacteria</taxon>
        <taxon>Sphingomonadales</taxon>
        <taxon>Sphingomonadaceae</taxon>
        <taxon>Sphingomonas</taxon>
    </lineage>
</organism>
<accession>A0A840FEN7</accession>
<sequence length="215" mass="21616">MSFVGNLIGDVMGGITGAKQSAKGAQLAAQTQANAAQQAIAEQRSARDQSVTLRQPYMDAGNKALAAQMSLIGLNGTTGQQDAVNALLTTPEFTTTVRQGEEAILQNASATGGLRGGNTNNSLARFRADTLANLISNQFTRLNGLTTIGANSAAGAGTEAINVASNIGQLLGDQGAAIAGGQIAKGNVTRTTLNDAAQLAGTILGGGSGSRVRAF</sequence>
<keyword evidence="2" id="KW-1185">Reference proteome</keyword>
<dbReference type="Pfam" id="PF25688">
    <property type="entry name" value="P22_gp7"/>
    <property type="match status" value="1"/>
</dbReference>
<protein>
    <recommendedName>
        <fullName evidence="3">DNA transfer protein</fullName>
    </recommendedName>
</protein>
<reference evidence="1 2" key="1">
    <citation type="submission" date="2020-08" db="EMBL/GenBank/DDBJ databases">
        <title>Genomic Encyclopedia of Type Strains, Phase IV (KMG-IV): sequencing the most valuable type-strain genomes for metagenomic binning, comparative biology and taxonomic classification.</title>
        <authorList>
            <person name="Goeker M."/>
        </authorList>
    </citation>
    <scope>NUCLEOTIDE SEQUENCE [LARGE SCALE GENOMIC DNA]</scope>
    <source>
        <strain evidence="1 2">YC6723</strain>
    </source>
</reference>
<dbReference type="Proteomes" id="UP000529795">
    <property type="component" value="Unassembled WGS sequence"/>
</dbReference>
<evidence type="ECO:0008006" key="3">
    <source>
        <dbReference type="Google" id="ProtNLM"/>
    </source>
</evidence>
<gene>
    <name evidence="1" type="ORF">GGQ80_003231</name>
</gene>
<name>A0A840FEN7_9SPHN</name>